<gene>
    <name evidence="4" type="ORF">AFUS01_LOCUS18412</name>
</gene>
<dbReference type="InterPro" id="IPR001878">
    <property type="entry name" value="Znf_CCHC"/>
</dbReference>
<dbReference type="EMBL" id="CAJVCH010183015">
    <property type="protein sequence ID" value="CAG7729718.1"/>
    <property type="molecule type" value="Genomic_DNA"/>
</dbReference>
<keyword evidence="1" id="KW-0862">Zinc</keyword>
<keyword evidence="5" id="KW-1185">Reference proteome</keyword>
<feature type="domain" description="CCHC-type" evidence="3">
    <location>
        <begin position="11"/>
        <end position="24"/>
    </location>
</feature>
<evidence type="ECO:0000256" key="1">
    <source>
        <dbReference type="PROSITE-ProRule" id="PRU00047"/>
    </source>
</evidence>
<dbReference type="Pfam" id="PF00098">
    <property type="entry name" value="zf-CCHC"/>
    <property type="match status" value="1"/>
</dbReference>
<evidence type="ECO:0000256" key="2">
    <source>
        <dbReference type="SAM" id="MobiDB-lite"/>
    </source>
</evidence>
<proteinExistence type="predicted"/>
<protein>
    <recommendedName>
        <fullName evidence="3">CCHC-type domain-containing protein</fullName>
    </recommendedName>
</protein>
<dbReference type="SMART" id="SM00343">
    <property type="entry name" value="ZnF_C2HC"/>
    <property type="match status" value="1"/>
</dbReference>
<organism evidence="4 5">
    <name type="scientific">Allacma fusca</name>
    <dbReference type="NCBI Taxonomy" id="39272"/>
    <lineage>
        <taxon>Eukaryota</taxon>
        <taxon>Metazoa</taxon>
        <taxon>Ecdysozoa</taxon>
        <taxon>Arthropoda</taxon>
        <taxon>Hexapoda</taxon>
        <taxon>Collembola</taxon>
        <taxon>Symphypleona</taxon>
        <taxon>Sminthuridae</taxon>
        <taxon>Allacma</taxon>
    </lineage>
</organism>
<feature type="compositionally biased region" description="Basic residues" evidence="2">
    <location>
        <begin position="39"/>
        <end position="51"/>
    </location>
</feature>
<evidence type="ECO:0000313" key="4">
    <source>
        <dbReference type="EMBL" id="CAG7729718.1"/>
    </source>
</evidence>
<reference evidence="4" key="1">
    <citation type="submission" date="2021-06" db="EMBL/GenBank/DDBJ databases">
        <authorList>
            <person name="Hodson N. C."/>
            <person name="Mongue J. A."/>
            <person name="Jaron S. K."/>
        </authorList>
    </citation>
    <scope>NUCLEOTIDE SEQUENCE</scope>
</reference>
<sequence>MILDNVSPRLCHRCKKPGHIAQDCYSRLPDGQAQGNRGRGARGRGNFRGRRGGYRTYFNSNGQVQVPNPSQPILWNGQYYVPMGQPTPVQNNVSGNSKATGRLTSPQVYQMISDPIAMTHEHDYENDEIDNQ</sequence>
<accession>A0A8J2K4X3</accession>
<name>A0A8J2K4X3_9HEXA</name>
<keyword evidence="1" id="KW-0479">Metal-binding</keyword>
<dbReference type="PROSITE" id="PS50158">
    <property type="entry name" value="ZF_CCHC"/>
    <property type="match status" value="1"/>
</dbReference>
<keyword evidence="1" id="KW-0863">Zinc-finger</keyword>
<dbReference type="Proteomes" id="UP000708208">
    <property type="component" value="Unassembled WGS sequence"/>
</dbReference>
<dbReference type="GO" id="GO:0008270">
    <property type="term" value="F:zinc ion binding"/>
    <property type="evidence" value="ECO:0007669"/>
    <property type="project" value="UniProtKB-KW"/>
</dbReference>
<dbReference type="AlphaFoldDB" id="A0A8J2K4X3"/>
<comment type="caution">
    <text evidence="4">The sequence shown here is derived from an EMBL/GenBank/DDBJ whole genome shotgun (WGS) entry which is preliminary data.</text>
</comment>
<evidence type="ECO:0000313" key="5">
    <source>
        <dbReference type="Proteomes" id="UP000708208"/>
    </source>
</evidence>
<dbReference type="GO" id="GO:0003676">
    <property type="term" value="F:nucleic acid binding"/>
    <property type="evidence" value="ECO:0007669"/>
    <property type="project" value="InterPro"/>
</dbReference>
<feature type="region of interest" description="Disordered" evidence="2">
    <location>
        <begin position="31"/>
        <end position="51"/>
    </location>
</feature>
<evidence type="ECO:0000259" key="3">
    <source>
        <dbReference type="PROSITE" id="PS50158"/>
    </source>
</evidence>